<keyword evidence="2" id="KW-1185">Reference proteome</keyword>
<organism evidence="1 2">
    <name type="scientific">Vibrio brasiliensis LMG 20546</name>
    <dbReference type="NCBI Taxonomy" id="945543"/>
    <lineage>
        <taxon>Bacteria</taxon>
        <taxon>Pseudomonadati</taxon>
        <taxon>Pseudomonadota</taxon>
        <taxon>Gammaproteobacteria</taxon>
        <taxon>Vibrionales</taxon>
        <taxon>Vibrionaceae</taxon>
        <taxon>Vibrio</taxon>
        <taxon>Vibrio oreintalis group</taxon>
    </lineage>
</organism>
<dbReference type="OrthoDB" id="4552311at2"/>
<dbReference type="AlphaFoldDB" id="E8LZ65"/>
<protein>
    <submittedName>
        <fullName evidence="1">Uncharacterized protein</fullName>
    </submittedName>
</protein>
<accession>E8LZ65</accession>
<evidence type="ECO:0000313" key="1">
    <source>
        <dbReference type="EMBL" id="EGA64051.1"/>
    </source>
</evidence>
<dbReference type="RefSeq" id="WP_006881134.1">
    <property type="nucleotide sequence ID" value="NZ_AEVS01000101.1"/>
</dbReference>
<evidence type="ECO:0000313" key="2">
    <source>
        <dbReference type="Proteomes" id="UP000004371"/>
    </source>
</evidence>
<dbReference type="EMBL" id="AEVS01000101">
    <property type="protein sequence ID" value="EGA64051.1"/>
    <property type="molecule type" value="Genomic_DNA"/>
</dbReference>
<comment type="caution">
    <text evidence="1">The sequence shown here is derived from an EMBL/GenBank/DDBJ whole genome shotgun (WGS) entry which is preliminary data.</text>
</comment>
<reference evidence="1 2" key="1">
    <citation type="journal article" date="2012" name="Int. J. Syst. Evol. Microbiol.">
        <title>Vibrio caribbeanicus sp. nov., isolated from the marine sponge Scleritoderma cyanea.</title>
        <authorList>
            <person name="Hoffmann M."/>
            <person name="Monday S.R."/>
            <person name="Allard M.W."/>
            <person name="Strain E.A."/>
            <person name="Whittaker P."/>
            <person name="Naum M."/>
            <person name="McCarthy P.J."/>
            <person name="Lopez J.V."/>
            <person name="Fischer M."/>
            <person name="Brown E.W."/>
        </authorList>
    </citation>
    <scope>NUCLEOTIDE SEQUENCE [LARGE SCALE GENOMIC DNA]</scope>
    <source>
        <strain evidence="1 2">LMG 20546</strain>
    </source>
</reference>
<name>E8LZ65_9VIBR</name>
<gene>
    <name evidence="1" type="ORF">VIBR0546_06157</name>
</gene>
<dbReference type="Proteomes" id="UP000004371">
    <property type="component" value="Unassembled WGS sequence"/>
</dbReference>
<proteinExistence type="predicted"/>
<dbReference type="eggNOG" id="ENOG5031PAC">
    <property type="taxonomic scope" value="Bacteria"/>
</dbReference>
<sequence length="152" mass="17409">MEVKDWNTPFSEGTIYIVDLSWNGKHFSVKYPDGSGYELEGSKRHSDYQLIISVFHEESESLYDVMFEAVSGFRLLDEGGLLELWAQGTKFPNSALIKGHLWSQESPLTFISGFEDEWSHLIATSDECAEIVSDQHPEIRFIEKISKRELDS</sequence>